<dbReference type="Gene3D" id="2.30.110.10">
    <property type="entry name" value="Electron Transport, Fmn-binding Protein, Chain A"/>
    <property type="match status" value="1"/>
</dbReference>
<evidence type="ECO:0008006" key="4">
    <source>
        <dbReference type="Google" id="ProtNLM"/>
    </source>
</evidence>
<feature type="compositionally biased region" description="Pro residues" evidence="1">
    <location>
        <begin position="162"/>
        <end position="171"/>
    </location>
</feature>
<keyword evidence="2" id="KW-1133">Transmembrane helix</keyword>
<keyword evidence="2" id="KW-0812">Transmembrane</keyword>
<name>A0A0F7UBV0_NEOCL</name>
<evidence type="ECO:0000313" key="3">
    <source>
        <dbReference type="EMBL" id="CEL67328.1"/>
    </source>
</evidence>
<proteinExistence type="predicted"/>
<feature type="region of interest" description="Disordered" evidence="1">
    <location>
        <begin position="129"/>
        <end position="177"/>
    </location>
</feature>
<reference evidence="3" key="1">
    <citation type="journal article" date="2015" name="PLoS ONE">
        <title>Comprehensive Evaluation of Toxoplasma gondii VEG and Neospora caninum LIV Genomes with Tachyzoite Stage Transcriptome and Proteome Defines Novel Transcript Features.</title>
        <authorList>
            <person name="Ramaprasad A."/>
            <person name="Mourier T."/>
            <person name="Naeem R."/>
            <person name="Malas T.B."/>
            <person name="Moussa E."/>
            <person name="Panigrahi A."/>
            <person name="Vermont S.J."/>
            <person name="Otto T.D."/>
            <person name="Wastling J."/>
            <person name="Pain A."/>
        </authorList>
    </citation>
    <scope>NUCLEOTIDE SEQUENCE</scope>
    <source>
        <strain evidence="3">Liverpool</strain>
    </source>
</reference>
<organism evidence="3">
    <name type="scientific">Neospora caninum (strain Liverpool)</name>
    <dbReference type="NCBI Taxonomy" id="572307"/>
    <lineage>
        <taxon>Eukaryota</taxon>
        <taxon>Sar</taxon>
        <taxon>Alveolata</taxon>
        <taxon>Apicomplexa</taxon>
        <taxon>Conoidasida</taxon>
        <taxon>Coccidia</taxon>
        <taxon>Eucoccidiorida</taxon>
        <taxon>Eimeriorina</taxon>
        <taxon>Sarcocystidae</taxon>
        <taxon>Neospora</taxon>
    </lineage>
</organism>
<feature type="transmembrane region" description="Helical" evidence="2">
    <location>
        <begin position="215"/>
        <end position="239"/>
    </location>
</feature>
<dbReference type="EMBL" id="LN714483">
    <property type="protein sequence ID" value="CEL67328.1"/>
    <property type="molecule type" value="Genomic_DNA"/>
</dbReference>
<dbReference type="AlphaFoldDB" id="A0A0F7UBV0"/>
<accession>A0A0F7UBV0</accession>
<feature type="compositionally biased region" description="Low complexity" evidence="1">
    <location>
        <begin position="151"/>
        <end position="161"/>
    </location>
</feature>
<protein>
    <recommendedName>
        <fullName evidence="4">Transmembrane protein</fullName>
    </recommendedName>
</protein>
<feature type="compositionally biased region" description="Polar residues" evidence="1">
    <location>
        <begin position="132"/>
        <end position="141"/>
    </location>
</feature>
<gene>
    <name evidence="3" type="ORF">BN1204_031300</name>
</gene>
<evidence type="ECO:0000256" key="1">
    <source>
        <dbReference type="SAM" id="MobiDB-lite"/>
    </source>
</evidence>
<feature type="region of interest" description="Disordered" evidence="1">
    <location>
        <begin position="49"/>
        <end position="71"/>
    </location>
</feature>
<dbReference type="InterPro" id="IPR012349">
    <property type="entry name" value="Split_barrel_FMN-bd"/>
</dbReference>
<sequence length="465" mass="48935">MCAWKKDTGDPPRLSVASGLRCVPSSLPLRFPHPLSSVSSLSRVSPVSAVSPVSPVSPVSRVSPASPVSRVSPVSCSSPLSSSLVSCHGGRVLGTVSSSLVVPPSCSSDAPSACVSSLHAGDAPFVARRHFSTPNRGPQKTETARSPEQDAPVATPSAAPSPALPSPPSPSPSSSLRAEPAQILMADLAQAGRFPKASRETAAPRSARASRVRGVLLFLACTCLPVATAAAIFKAAIAFKTQEREDALQALQDEESVLRAAMDVVAGGSLCFCLPVDSDGEVAHTALLEPHLPESGLLKLPDKDVIPGIRNNSLTDLFVGKQSEFSLPFNFIHFALHRSGSLYRTFMSHPSPKDSSPLRTPTLSLLYVQRSSGASVLLSGFAVPITAPEYRRHYWRNAWAVAIPEGENSAEYVLMKFVPVSLQLHLPAACGAPQAGPEGAVTLRRFVSDSEVKWIFSVSPSSSKS</sequence>
<evidence type="ECO:0000256" key="2">
    <source>
        <dbReference type="SAM" id="Phobius"/>
    </source>
</evidence>
<keyword evidence="2" id="KW-0472">Membrane</keyword>